<dbReference type="OrthoDB" id="289094at2"/>
<name>A0A286RDB9_9BACT</name>
<dbReference type="PROSITE" id="PS51257">
    <property type="entry name" value="PROKAR_LIPOPROTEIN"/>
    <property type="match status" value="1"/>
</dbReference>
<sequence length="152" mass="16259">MMTPLRQSQTLLICAAIGCLVLFQGCGKNDPRKNRISGTITYRGQPVPAGSITFIPDASKGNSGPAVTIQFENGRYDSRTSGVGHIGGPHKVRITGLTGKDSGDEFFPQGTLLFPDYETSADLPTGPSEQNFVIPDDWVLPPPTPNQPYEGP</sequence>
<gene>
    <name evidence="2" type="ORF">THTE_1341</name>
</gene>
<evidence type="ECO:0000313" key="2">
    <source>
        <dbReference type="EMBL" id="ASV73943.1"/>
    </source>
</evidence>
<protein>
    <recommendedName>
        <fullName evidence="4">Carboxypeptidase regulatory-like domain-containing protein</fullName>
    </recommendedName>
</protein>
<feature type="compositionally biased region" description="Pro residues" evidence="1">
    <location>
        <begin position="140"/>
        <end position="152"/>
    </location>
</feature>
<evidence type="ECO:0000313" key="3">
    <source>
        <dbReference type="Proteomes" id="UP000215086"/>
    </source>
</evidence>
<dbReference type="AlphaFoldDB" id="A0A286RDB9"/>
<dbReference type="KEGG" id="ttf:THTE_1341"/>
<dbReference type="EMBL" id="CP018477">
    <property type="protein sequence ID" value="ASV73943.1"/>
    <property type="molecule type" value="Genomic_DNA"/>
</dbReference>
<dbReference type="RefSeq" id="WP_157731771.1">
    <property type="nucleotide sequence ID" value="NZ_CP018477.1"/>
</dbReference>
<proteinExistence type="predicted"/>
<evidence type="ECO:0008006" key="4">
    <source>
        <dbReference type="Google" id="ProtNLM"/>
    </source>
</evidence>
<feature type="region of interest" description="Disordered" evidence="1">
    <location>
        <begin position="117"/>
        <end position="152"/>
    </location>
</feature>
<accession>A0A286RDB9</accession>
<evidence type="ECO:0000256" key="1">
    <source>
        <dbReference type="SAM" id="MobiDB-lite"/>
    </source>
</evidence>
<keyword evidence="3" id="KW-1185">Reference proteome</keyword>
<organism evidence="2 3">
    <name type="scientific">Thermogutta terrifontis</name>
    <dbReference type="NCBI Taxonomy" id="1331910"/>
    <lineage>
        <taxon>Bacteria</taxon>
        <taxon>Pseudomonadati</taxon>
        <taxon>Planctomycetota</taxon>
        <taxon>Planctomycetia</taxon>
        <taxon>Pirellulales</taxon>
        <taxon>Thermoguttaceae</taxon>
        <taxon>Thermogutta</taxon>
    </lineage>
</organism>
<reference evidence="2 3" key="1">
    <citation type="journal article" name="Front. Microbiol.">
        <title>Sugar Metabolism of the First Thermophilic Planctomycete Thermogutta terrifontis: Comparative Genomic and Transcriptomic Approaches.</title>
        <authorList>
            <person name="Elcheninov A.G."/>
            <person name="Menzel P."/>
            <person name="Gudbergsdottir S.R."/>
            <person name="Slesarev A.I."/>
            <person name="Kadnikov V.V."/>
            <person name="Krogh A."/>
            <person name="Bonch-Osmolovskaya E.A."/>
            <person name="Peng X."/>
            <person name="Kublanov I.V."/>
        </authorList>
    </citation>
    <scope>NUCLEOTIDE SEQUENCE [LARGE SCALE GENOMIC DNA]</scope>
    <source>
        <strain evidence="2 3">R1</strain>
    </source>
</reference>
<dbReference type="Proteomes" id="UP000215086">
    <property type="component" value="Chromosome"/>
</dbReference>